<dbReference type="Proteomes" id="UP000283538">
    <property type="component" value="Unassembled WGS sequence"/>
</dbReference>
<comment type="caution">
    <text evidence="3">The sequence shown here is derived from an EMBL/GenBank/DDBJ whole genome shotgun (WGS) entry which is preliminary data.</text>
</comment>
<proteinExistence type="predicted"/>
<dbReference type="InterPro" id="IPR025485">
    <property type="entry name" value="DUF4377"/>
</dbReference>
<reference evidence="3 4" key="1">
    <citation type="submission" date="2018-08" db="EMBL/GenBank/DDBJ databases">
        <title>A genome reference for cultivated species of the human gut microbiota.</title>
        <authorList>
            <person name="Zou Y."/>
            <person name="Xue W."/>
            <person name="Luo G."/>
        </authorList>
    </citation>
    <scope>NUCLEOTIDE SEQUENCE [LARGE SCALE GENOMIC DNA]</scope>
    <source>
        <strain evidence="3 4">AM26-26AC</strain>
    </source>
</reference>
<dbReference type="AlphaFoldDB" id="A0A414MJJ1"/>
<evidence type="ECO:0000256" key="1">
    <source>
        <dbReference type="SAM" id="SignalP"/>
    </source>
</evidence>
<gene>
    <name evidence="3" type="ORF">DW701_03335</name>
</gene>
<feature type="signal peptide" evidence="1">
    <location>
        <begin position="1"/>
        <end position="22"/>
    </location>
</feature>
<protein>
    <submittedName>
        <fullName evidence="3">DUF4377 domain-containing protein</fullName>
    </submittedName>
</protein>
<dbReference type="RefSeq" id="WP_118929262.1">
    <property type="nucleotide sequence ID" value="NZ_QSLA01000002.1"/>
</dbReference>
<accession>A0A414MJJ1</accession>
<dbReference type="PROSITE" id="PS51257">
    <property type="entry name" value="PROKAR_LIPOPROTEIN"/>
    <property type="match status" value="1"/>
</dbReference>
<name>A0A414MJJ1_9BACE</name>
<evidence type="ECO:0000313" key="4">
    <source>
        <dbReference type="Proteomes" id="UP000283538"/>
    </source>
</evidence>
<dbReference type="EMBL" id="QSLA01000002">
    <property type="protein sequence ID" value="RHF11826.1"/>
    <property type="molecule type" value="Genomic_DNA"/>
</dbReference>
<organism evidence="3 4">
    <name type="scientific">Bacteroides eggerthii</name>
    <dbReference type="NCBI Taxonomy" id="28111"/>
    <lineage>
        <taxon>Bacteria</taxon>
        <taxon>Pseudomonadati</taxon>
        <taxon>Bacteroidota</taxon>
        <taxon>Bacteroidia</taxon>
        <taxon>Bacteroidales</taxon>
        <taxon>Bacteroidaceae</taxon>
        <taxon>Bacteroides</taxon>
    </lineage>
</organism>
<feature type="domain" description="DUF4377" evidence="2">
    <location>
        <begin position="52"/>
        <end position="114"/>
    </location>
</feature>
<sequence>MMTKCIKTVLLALTSIVFLVSCDEDELTDRVETIKMYVSAETGTYMPWGSEVPVECMLVKEDGDLEYSHLAFGGIQGFDYVRGHEYELEVRKTTLANPPADGSNIAYELLKIINDIPPVAPKPEELPEEAKFKLKMVQLVPFMDLDTPLAAPFDFLTFRILNHRGEYSFPVTPGFLKYYDLIEMSSPALPDTYCIYRYSADENGTKGSFTSQWGSYFYEKTDFPICLKGYKDGKLIYEYSTTLVMRERDFLGVDWKNGSVALANPKTNGIYNVLDTRYEFLLTDTQKVNETCYIKIQVPNSSHLTDAEYLTAQEEGLRWLLGKHLGEKSSLTASDFKTLPEGADVAETYENKTTRVAIVHQNADDLHEEQYYAIAESK</sequence>
<evidence type="ECO:0000313" key="3">
    <source>
        <dbReference type="EMBL" id="RHF11826.1"/>
    </source>
</evidence>
<evidence type="ECO:0000259" key="2">
    <source>
        <dbReference type="Pfam" id="PF14302"/>
    </source>
</evidence>
<feature type="chain" id="PRO_5019069500" evidence="1">
    <location>
        <begin position="23"/>
        <end position="378"/>
    </location>
</feature>
<keyword evidence="1" id="KW-0732">Signal</keyword>
<dbReference type="Pfam" id="PF14302">
    <property type="entry name" value="DUF4377"/>
    <property type="match status" value="1"/>
</dbReference>